<comment type="caution">
    <text evidence="1">The sequence shown here is derived from an EMBL/GenBank/DDBJ whole genome shotgun (WGS) entry which is preliminary data.</text>
</comment>
<dbReference type="EMBL" id="RCHU02000015">
    <property type="protein sequence ID" value="KAL3570172.1"/>
    <property type="molecule type" value="Genomic_DNA"/>
</dbReference>
<proteinExistence type="predicted"/>
<dbReference type="Proteomes" id="UP000309997">
    <property type="component" value="Unassembled WGS sequence"/>
</dbReference>
<reference evidence="1 2" key="1">
    <citation type="journal article" date="2024" name="Plant Biotechnol. J.">
        <title>Genome and CRISPR/Cas9 system of a widespread forest tree (Populus alba) in the world.</title>
        <authorList>
            <person name="Liu Y.J."/>
            <person name="Jiang P.F."/>
            <person name="Han X.M."/>
            <person name="Li X.Y."/>
            <person name="Wang H.M."/>
            <person name="Wang Y.J."/>
            <person name="Wang X.X."/>
            <person name="Zeng Q.Y."/>
        </authorList>
    </citation>
    <scope>NUCLEOTIDE SEQUENCE [LARGE SCALE GENOMIC DNA]</scope>
    <source>
        <strain evidence="2">cv. PAL-ZL1</strain>
    </source>
</reference>
<name>A0ACC4AW85_POPAL</name>
<protein>
    <submittedName>
        <fullName evidence="1">Uncharacterized protein</fullName>
    </submittedName>
</protein>
<evidence type="ECO:0000313" key="2">
    <source>
        <dbReference type="Proteomes" id="UP000309997"/>
    </source>
</evidence>
<sequence>MSFQDLEAGRPLASSRRELINGKQDATQAVASGIFQINTAVSTFQRLVNTLGTPKDTPELREKLHRTRLHIGQLVKDTSARLKQASETDHYAGVSQSKKIADAKLAKDFQAVLKEFQKAQRLAAERETAYAPFVPQAVLPSSYTASEVNVSSDKSPEQRALLVESRRQEVLLLDNEIVFNEAIIEEREQGIHEIQQQIGEVNEIFKDLAVLVHEQGAMIDDIGSHIEGAQAATSQGTSELVKAAKTQRSNSSLPNPKKIFIESLELFQELLGNKIVMSLLVPRSSGTIEVRLMMRVGFQCMLMQQRNVKCPLGVEEAGEGRSPGKRWEKAETLVSFI</sequence>
<accession>A0ACC4AW85</accession>
<organism evidence="1 2">
    <name type="scientific">Populus alba</name>
    <name type="common">White poplar</name>
    <dbReference type="NCBI Taxonomy" id="43335"/>
    <lineage>
        <taxon>Eukaryota</taxon>
        <taxon>Viridiplantae</taxon>
        <taxon>Streptophyta</taxon>
        <taxon>Embryophyta</taxon>
        <taxon>Tracheophyta</taxon>
        <taxon>Spermatophyta</taxon>
        <taxon>Magnoliopsida</taxon>
        <taxon>eudicotyledons</taxon>
        <taxon>Gunneridae</taxon>
        <taxon>Pentapetalae</taxon>
        <taxon>rosids</taxon>
        <taxon>fabids</taxon>
        <taxon>Malpighiales</taxon>
        <taxon>Salicaceae</taxon>
        <taxon>Saliceae</taxon>
        <taxon>Populus</taxon>
    </lineage>
</organism>
<keyword evidence="2" id="KW-1185">Reference proteome</keyword>
<gene>
    <name evidence="1" type="ORF">D5086_027421</name>
</gene>
<evidence type="ECO:0000313" key="1">
    <source>
        <dbReference type="EMBL" id="KAL3570172.1"/>
    </source>
</evidence>